<feature type="domain" description="Tetratricopeptide repeat protein 21A/21B fourth ARM" evidence="10">
    <location>
        <begin position="776"/>
        <end position="920"/>
    </location>
</feature>
<evidence type="ECO:0000259" key="10">
    <source>
        <dbReference type="Pfam" id="PF25068"/>
    </source>
</evidence>
<sequence length="1357" mass="152201">MNHLPDHFFLNLDTFLDWETYEQARRYLRSLPDFSRQDATYSFFMAAIDALEGNFQEALRSFSELLEHRTLALAATMGQLYVYEKQDIPDGRSTEKLHALLSQAKSQADPEGLFLGGWILFRQRKYREAIDSIQSILQNHPDHGQSQTLLAIIELRSGGVTSKAKSYLDFAVSPAAASGDHVCYARLTLVFYLIHNRDLEQAQTELREVSKIWDKLMPVRLANVVLQMQLRSWEAVADATDRLLALDPQLLIGQFFLALSLLYSPHSTKGKDVEGLLAALLDKIQKAEPKNPALWAKFTRICARSVSGEGKTLEKCLAMLQRVTSSSPNGGLCWLETGEVLLLLGRPDEARTYFQRAMKFSALSRSAMIGEMKVLLKTGQLDQAEKQCDQLEELWKLDPHDMSSWLPYSQELAFVRLFIQCRKENNQPGVSPGTPNTSTKQLSTLLLNHFTFVKGQPYNLDLVLRIDSPFVESLVQEALDRCPNLPLKFIPEDSNLCHCEKLLFFVNTAVPGLTDISVLLARIYFLKGDHSSSARILEANIESERFGRNSSVFMAAAELYLSQGNLVKAKTSLDRAVAHSFTVKGSLRFVCLQAKLHRLSGNLNESASLLTDLLDRVGKPQENDGDSLHDRCTVYLDLIQTCLAVRDPKSAVQLLADAEKVFRGTWQEPRVVMARAEHLATVSAKSKAVVDLLQSVQTEQPEYFYLAQEHLAGYYLKNGMQKEYVALCERLFLLMGETPTASVLLGNAYLRVPLAKKAVEVIQAALKRQPGNVVLESAMGSVLTKCHLFANALNYYEASIKKGNKAVRQDYIQLLVKLKRYERAEELLISFTTEDMADLRDQLQRAHFFKTLADIQGLMNVPNKRLITLRLAKDLLEKLSLRVRRENPDLSADLNLLLVGIFNDLSDIAIASGDFVTGVQLVQQTQSLVADADRVAALLRQARIRVLQSDTGEAFRLVKEIQKVQPDNSDALCLAGDVALRRKDFDMASSTYRQLLRTFPDDFANIFRIIPLLNRIGYLHYAKAYLDEHKGRGLEKQNSISFACCAGMYYRYTGDLRRAVEKFLPATKVPETALMATQALVELICNWDLEVVGSFNLPSTLKGEDGLDMCSTLLKDLPHSTDVSAGVLRHLPILAFGTSTDVAILLSELEPLELNLDISPAHGLALVSALLLSGHKERAVAVLRRYEKSAWNFQHADYLERMWLLLAEQLDINNRGDEVSQLIFRTMEFNKSGYIVNMYEAFHCGAQNFPKAAECFRRAFEATGYRDFTSGERLAWAQLNANRPMEVIEVLDMLERKTTVLGGMGGDAGTRDAGSKTAIVMASVQTMRSQALGQLMLRPDERGTSRTEGTARRQSRT</sequence>
<dbReference type="Pfam" id="PF25058">
    <property type="entry name" value="ARM_TT21"/>
    <property type="match status" value="1"/>
</dbReference>
<dbReference type="Proteomes" id="UP000192578">
    <property type="component" value="Unassembled WGS sequence"/>
</dbReference>
<accession>A0A1W0WS58</accession>
<dbReference type="InterPro" id="IPR056833">
    <property type="entry name" value="ARM_TT21_N"/>
</dbReference>
<dbReference type="EMBL" id="MTYJ01000054">
    <property type="protein sequence ID" value="OQV18038.1"/>
    <property type="molecule type" value="Genomic_DNA"/>
</dbReference>
<name>A0A1W0WS58_HYPEX</name>
<dbReference type="InterPro" id="IPR056834">
    <property type="entry name" value="ARM_TT21_C"/>
</dbReference>
<dbReference type="GO" id="GO:0061512">
    <property type="term" value="P:protein localization to cilium"/>
    <property type="evidence" value="ECO:0007669"/>
    <property type="project" value="TreeGrafter"/>
</dbReference>
<keyword evidence="12" id="KW-1185">Reference proteome</keyword>
<dbReference type="InterPro" id="IPR056836">
    <property type="entry name" value="ARM_TT21_4th"/>
</dbReference>
<evidence type="ECO:0000259" key="7">
    <source>
        <dbReference type="Pfam" id="PF25062"/>
    </source>
</evidence>
<evidence type="ECO:0000259" key="6">
    <source>
        <dbReference type="Pfam" id="PF25060"/>
    </source>
</evidence>
<evidence type="ECO:0000256" key="2">
    <source>
        <dbReference type="ARBA" id="ARBA00022737"/>
    </source>
</evidence>
<evidence type="ECO:0000259" key="9">
    <source>
        <dbReference type="Pfam" id="PF25064"/>
    </source>
</evidence>
<dbReference type="Pfam" id="PF25064">
    <property type="entry name" value="ARM_TT21_5th"/>
    <property type="match status" value="1"/>
</dbReference>
<feature type="domain" description="Tetratricopeptide repeat protein 21A/21B N-terminal ARM repeat" evidence="7">
    <location>
        <begin position="21"/>
        <end position="236"/>
    </location>
</feature>
<dbReference type="Pfam" id="PF25060">
    <property type="entry name" value="ARM_TT21_2nd"/>
    <property type="match status" value="1"/>
</dbReference>
<dbReference type="GO" id="GO:0005929">
    <property type="term" value="C:cilium"/>
    <property type="evidence" value="ECO:0007669"/>
    <property type="project" value="GOC"/>
</dbReference>
<evidence type="ECO:0000256" key="1">
    <source>
        <dbReference type="ARBA" id="ARBA00010935"/>
    </source>
</evidence>
<dbReference type="SUPFAM" id="SSF48452">
    <property type="entry name" value="TPR-like"/>
    <property type="match status" value="2"/>
</dbReference>
<evidence type="ECO:0000259" key="8">
    <source>
        <dbReference type="Pfam" id="PF25063"/>
    </source>
</evidence>
<comment type="caution">
    <text evidence="11">The sequence shown here is derived from an EMBL/GenBank/DDBJ whole genome shotgun (WGS) entry which is preliminary data.</text>
</comment>
<dbReference type="GO" id="GO:0035721">
    <property type="term" value="P:intraciliary retrograde transport"/>
    <property type="evidence" value="ECO:0007669"/>
    <property type="project" value="TreeGrafter"/>
</dbReference>
<dbReference type="SMART" id="SM00028">
    <property type="entry name" value="TPR"/>
    <property type="match status" value="8"/>
</dbReference>
<feature type="compositionally biased region" description="Basic and acidic residues" evidence="5">
    <location>
        <begin position="1338"/>
        <end position="1351"/>
    </location>
</feature>
<feature type="region of interest" description="Disordered" evidence="5">
    <location>
        <begin position="1336"/>
        <end position="1357"/>
    </location>
</feature>
<keyword evidence="3 4" id="KW-0802">TPR repeat</keyword>
<protein>
    <submittedName>
        <fullName evidence="11">Tetratricopeptide repeat protein 21B</fullName>
    </submittedName>
</protein>
<dbReference type="Pfam" id="PF25063">
    <property type="entry name" value="ARM_TT21_C"/>
    <property type="match status" value="1"/>
</dbReference>
<evidence type="ECO:0000256" key="4">
    <source>
        <dbReference type="PROSITE-ProRule" id="PRU00339"/>
    </source>
</evidence>
<dbReference type="PANTHER" id="PTHR14699">
    <property type="entry name" value="STI2 PROTEIN-RELATED"/>
    <property type="match status" value="1"/>
</dbReference>
<feature type="repeat" description="TPR" evidence="4">
    <location>
        <begin position="969"/>
        <end position="1002"/>
    </location>
</feature>
<dbReference type="InterPro" id="IPR056835">
    <property type="entry name" value="ARM_TT21_5th"/>
</dbReference>
<feature type="domain" description="Tetratricopeptide repeat protein 21A/21B second ARM" evidence="6">
    <location>
        <begin position="277"/>
        <end position="563"/>
    </location>
</feature>
<dbReference type="Pfam" id="PF25068">
    <property type="entry name" value="ARM_TT21_4th"/>
    <property type="match status" value="1"/>
</dbReference>
<dbReference type="Pfam" id="PF25062">
    <property type="entry name" value="ARM_TT21_N"/>
    <property type="match status" value="1"/>
</dbReference>
<dbReference type="PROSITE" id="PS50005">
    <property type="entry name" value="TPR"/>
    <property type="match status" value="1"/>
</dbReference>
<evidence type="ECO:0000256" key="3">
    <source>
        <dbReference type="ARBA" id="ARBA00022803"/>
    </source>
</evidence>
<keyword evidence="2" id="KW-0677">Repeat</keyword>
<dbReference type="InterPro" id="IPR019734">
    <property type="entry name" value="TPR_rpt"/>
</dbReference>
<dbReference type="Gene3D" id="1.25.40.10">
    <property type="entry name" value="Tetratricopeptide repeat domain"/>
    <property type="match status" value="3"/>
</dbReference>
<dbReference type="InterPro" id="IPR011990">
    <property type="entry name" value="TPR-like_helical_dom_sf"/>
</dbReference>
<dbReference type="GO" id="GO:0030991">
    <property type="term" value="C:intraciliary transport particle A"/>
    <property type="evidence" value="ECO:0007669"/>
    <property type="project" value="TreeGrafter"/>
</dbReference>
<evidence type="ECO:0000256" key="5">
    <source>
        <dbReference type="SAM" id="MobiDB-lite"/>
    </source>
</evidence>
<reference evidence="12" key="1">
    <citation type="submission" date="2017-01" db="EMBL/GenBank/DDBJ databases">
        <title>Comparative genomics of anhydrobiosis in the tardigrade Hypsibius dujardini.</title>
        <authorList>
            <person name="Yoshida Y."/>
            <person name="Koutsovoulos G."/>
            <person name="Laetsch D."/>
            <person name="Stevens L."/>
            <person name="Kumar S."/>
            <person name="Horikawa D."/>
            <person name="Ishino K."/>
            <person name="Komine S."/>
            <person name="Tomita M."/>
            <person name="Blaxter M."/>
            <person name="Arakawa K."/>
        </authorList>
    </citation>
    <scope>NUCLEOTIDE SEQUENCE [LARGE SCALE GENOMIC DNA]</scope>
    <source>
        <strain evidence="12">Z151</strain>
    </source>
</reference>
<feature type="domain" description="Tetratricopeptide repeat protein 21A/21B fifth ARM repeats" evidence="9">
    <location>
        <begin position="971"/>
        <end position="1083"/>
    </location>
</feature>
<organism evidence="11 12">
    <name type="scientific">Hypsibius exemplaris</name>
    <name type="common">Freshwater tardigrade</name>
    <dbReference type="NCBI Taxonomy" id="2072580"/>
    <lineage>
        <taxon>Eukaryota</taxon>
        <taxon>Metazoa</taxon>
        <taxon>Ecdysozoa</taxon>
        <taxon>Tardigrada</taxon>
        <taxon>Eutardigrada</taxon>
        <taxon>Parachela</taxon>
        <taxon>Hypsibioidea</taxon>
        <taxon>Hypsibiidae</taxon>
        <taxon>Hypsibius</taxon>
    </lineage>
</organism>
<comment type="similarity">
    <text evidence="1">Belongs to the TTC21 family.</text>
</comment>
<gene>
    <name evidence="11" type="ORF">BV898_07979</name>
</gene>
<proteinExistence type="inferred from homology"/>
<dbReference type="PANTHER" id="PTHR14699:SF0">
    <property type="entry name" value="TETRATRICOPEPTIDE REPEAT PROTEIN 21 HOMOLOG"/>
    <property type="match status" value="1"/>
</dbReference>
<dbReference type="InterPro" id="IPR056832">
    <property type="entry name" value="ARM_TT21_2nd"/>
</dbReference>
<feature type="domain" description="Tetratricopeptide repeat protein 21A/21B C-terminal ARM" evidence="8">
    <location>
        <begin position="1111"/>
        <end position="1290"/>
    </location>
</feature>
<dbReference type="OrthoDB" id="10259630at2759"/>
<dbReference type="InterPro" id="IPR040364">
    <property type="entry name" value="TTC21A/TTC21B"/>
</dbReference>
<evidence type="ECO:0000313" key="12">
    <source>
        <dbReference type="Proteomes" id="UP000192578"/>
    </source>
</evidence>
<evidence type="ECO:0000313" key="11">
    <source>
        <dbReference type="EMBL" id="OQV18038.1"/>
    </source>
</evidence>